<accession>A0AAN9YLA9</accession>
<sequence>MSWQTTEPFRFPTVEEITQDPAFPTAIWQLEPHQKGLLPVAVGRGGPLNISWEIHGEGPIKLLLINGLGIFNSSWQRQTVYFGHQRASQYSVLIVDNRGMGKSSRPLLRYSTSEMARDVLEVLDHVGWGVPSPSSPASPSSTTTRCVHVCGSSMGGMIAQELACLAPTRIASLLLCSTAAELERDASTTTLSSHLASRARALLPKTADQAVRYTAECCFAPGWLPQPDDVSLPDPATTPGVLPSLAADGAYRRFASNYARFAAQDVWKQRDPEGGFTRLGTLLQMVAVGWHRKTAAQLAAMADRVGRERILVLHGAEDGIIGVRHGRKLIEHLGLAPERGLIVEDGLGHAPFIERPGWFNELLEALCADGERLSGRGGPV</sequence>
<reference evidence="2 3" key="1">
    <citation type="submission" date="2024-02" db="EMBL/GenBank/DDBJ databases">
        <title>De novo assembly and annotation of 12 fungi associated with fruit tree decline syndrome in Ontario, Canada.</title>
        <authorList>
            <person name="Sulman M."/>
            <person name="Ellouze W."/>
            <person name="Ilyukhin E."/>
        </authorList>
    </citation>
    <scope>NUCLEOTIDE SEQUENCE [LARGE SCALE GENOMIC DNA]</scope>
    <source>
        <strain evidence="2 3">M11/M66-122</strain>
    </source>
</reference>
<organism evidence="2 3">
    <name type="scientific">Diatrype stigma</name>
    <dbReference type="NCBI Taxonomy" id="117547"/>
    <lineage>
        <taxon>Eukaryota</taxon>
        <taxon>Fungi</taxon>
        <taxon>Dikarya</taxon>
        <taxon>Ascomycota</taxon>
        <taxon>Pezizomycotina</taxon>
        <taxon>Sordariomycetes</taxon>
        <taxon>Xylariomycetidae</taxon>
        <taxon>Xylariales</taxon>
        <taxon>Diatrypaceae</taxon>
        <taxon>Diatrype</taxon>
    </lineage>
</organism>
<comment type="caution">
    <text evidence="2">The sequence shown here is derived from an EMBL/GenBank/DDBJ whole genome shotgun (WGS) entry which is preliminary data.</text>
</comment>
<evidence type="ECO:0000313" key="2">
    <source>
        <dbReference type="EMBL" id="KAK7746540.1"/>
    </source>
</evidence>
<evidence type="ECO:0000259" key="1">
    <source>
        <dbReference type="Pfam" id="PF12697"/>
    </source>
</evidence>
<dbReference type="InterPro" id="IPR050471">
    <property type="entry name" value="AB_hydrolase"/>
</dbReference>
<dbReference type="Proteomes" id="UP001320420">
    <property type="component" value="Unassembled WGS sequence"/>
</dbReference>
<dbReference type="EMBL" id="JAKJXP020000098">
    <property type="protein sequence ID" value="KAK7746540.1"/>
    <property type="molecule type" value="Genomic_DNA"/>
</dbReference>
<name>A0AAN9YLA9_9PEZI</name>
<keyword evidence="3" id="KW-1185">Reference proteome</keyword>
<evidence type="ECO:0000313" key="3">
    <source>
        <dbReference type="Proteomes" id="UP001320420"/>
    </source>
</evidence>
<proteinExistence type="predicted"/>
<dbReference type="AlphaFoldDB" id="A0AAN9YLA9"/>
<dbReference type="Gene3D" id="3.40.50.1820">
    <property type="entry name" value="alpha/beta hydrolase"/>
    <property type="match status" value="1"/>
</dbReference>
<dbReference type="InterPro" id="IPR000073">
    <property type="entry name" value="AB_hydrolase_1"/>
</dbReference>
<dbReference type="PANTHER" id="PTHR43433">
    <property type="entry name" value="HYDROLASE, ALPHA/BETA FOLD FAMILY PROTEIN"/>
    <property type="match status" value="1"/>
</dbReference>
<gene>
    <name evidence="2" type="ORF">SLS62_009403</name>
</gene>
<dbReference type="Pfam" id="PF12697">
    <property type="entry name" value="Abhydrolase_6"/>
    <property type="match status" value="1"/>
</dbReference>
<dbReference type="InterPro" id="IPR029058">
    <property type="entry name" value="AB_hydrolase_fold"/>
</dbReference>
<protein>
    <recommendedName>
        <fullName evidence="1">AB hydrolase-1 domain-containing protein</fullName>
    </recommendedName>
</protein>
<dbReference type="SUPFAM" id="SSF53474">
    <property type="entry name" value="alpha/beta-Hydrolases"/>
    <property type="match status" value="1"/>
</dbReference>
<dbReference type="PANTHER" id="PTHR43433:SF5">
    <property type="entry name" value="AB HYDROLASE-1 DOMAIN-CONTAINING PROTEIN"/>
    <property type="match status" value="1"/>
</dbReference>
<feature type="domain" description="AB hydrolase-1" evidence="1">
    <location>
        <begin position="62"/>
        <end position="361"/>
    </location>
</feature>